<sequence length="112" mass="12095">MTEVLTVSTATPTREAGLRLAKSATEAGLAAGVQMAGPVASAFWHDGEFGQGEEWVVSFKTTAARYDELEAHLIEHHEWQNPEVTAVPLARASASYVEWVQRVTAKKVADDG</sequence>
<dbReference type="EMBL" id="JADQDK010000001">
    <property type="protein sequence ID" value="MBW0137660.1"/>
    <property type="molecule type" value="Genomic_DNA"/>
</dbReference>
<gene>
    <name evidence="1" type="ORF">I4I81_25855</name>
</gene>
<dbReference type="Proteomes" id="UP000694287">
    <property type="component" value="Unassembled WGS sequence"/>
</dbReference>
<organism evidence="1 2">
    <name type="scientific">Pseudonocardia abyssalis</name>
    <dbReference type="NCBI Taxonomy" id="2792008"/>
    <lineage>
        <taxon>Bacteria</taxon>
        <taxon>Bacillati</taxon>
        <taxon>Actinomycetota</taxon>
        <taxon>Actinomycetes</taxon>
        <taxon>Pseudonocardiales</taxon>
        <taxon>Pseudonocardiaceae</taxon>
        <taxon>Pseudonocardia</taxon>
    </lineage>
</organism>
<protein>
    <submittedName>
        <fullName evidence="1">Divalent-cation tolerance protein CutA</fullName>
    </submittedName>
</protein>
<proteinExistence type="predicted"/>
<dbReference type="PANTHER" id="PTHR23419">
    <property type="entry name" value="DIVALENT CATION TOLERANCE CUTA-RELATED"/>
    <property type="match status" value="1"/>
</dbReference>
<keyword evidence="2" id="KW-1185">Reference proteome</keyword>
<dbReference type="RefSeq" id="WP_218601042.1">
    <property type="nucleotide sequence ID" value="NZ_JADQDJ010000009.1"/>
</dbReference>
<comment type="caution">
    <text evidence="1">The sequence shown here is derived from an EMBL/GenBank/DDBJ whole genome shotgun (WGS) entry which is preliminary data.</text>
</comment>
<evidence type="ECO:0000313" key="1">
    <source>
        <dbReference type="EMBL" id="MBW0137660.1"/>
    </source>
</evidence>
<name>A0ABS6UZG9_9PSEU</name>
<dbReference type="PANTHER" id="PTHR23419:SF8">
    <property type="entry name" value="FI09726P"/>
    <property type="match status" value="1"/>
</dbReference>
<accession>A0ABS6UZG9</accession>
<dbReference type="InterPro" id="IPR004323">
    <property type="entry name" value="Ion_tolerance_CutA"/>
</dbReference>
<reference evidence="1 2" key="1">
    <citation type="submission" date="2020-11" db="EMBL/GenBank/DDBJ databases">
        <title>Pseudonocardia abyssalis sp. nov. and Pseudonocardia oceani sp. nov., description and phylogenomic analysis of two novel actinomycetes isolated from the deep Southern Ocean.</title>
        <authorList>
            <person name="Parra J."/>
        </authorList>
    </citation>
    <scope>NUCLEOTIDE SEQUENCE [LARGE SCALE GENOMIC DNA]</scope>
    <source>
        <strain evidence="1 2">KRD-168</strain>
    </source>
</reference>
<evidence type="ECO:0000313" key="2">
    <source>
        <dbReference type="Proteomes" id="UP000694287"/>
    </source>
</evidence>
<dbReference type="Pfam" id="PF03091">
    <property type="entry name" value="CutA1"/>
    <property type="match status" value="1"/>
</dbReference>